<organism evidence="3 4">
    <name type="scientific">Streptococcus cuniculi</name>
    <dbReference type="NCBI Taxonomy" id="1432788"/>
    <lineage>
        <taxon>Bacteria</taxon>
        <taxon>Bacillati</taxon>
        <taxon>Bacillota</taxon>
        <taxon>Bacilli</taxon>
        <taxon>Lactobacillales</taxon>
        <taxon>Streptococcaceae</taxon>
        <taxon>Streptococcus</taxon>
    </lineage>
</organism>
<dbReference type="SUPFAM" id="SSF63520">
    <property type="entry name" value="PTS-regulatory domain, PRD"/>
    <property type="match status" value="2"/>
</dbReference>
<dbReference type="PROSITE" id="PS51372">
    <property type="entry name" value="PRD_2"/>
    <property type="match status" value="2"/>
</dbReference>
<evidence type="ECO:0000256" key="1">
    <source>
        <dbReference type="ARBA" id="ARBA00022737"/>
    </source>
</evidence>
<dbReference type="InterPro" id="IPR004341">
    <property type="entry name" value="CAT_RNA-bd_dom"/>
</dbReference>
<dbReference type="GO" id="GO:0003723">
    <property type="term" value="F:RNA binding"/>
    <property type="evidence" value="ECO:0007669"/>
    <property type="project" value="InterPro"/>
</dbReference>
<feature type="domain" description="PRD" evidence="2">
    <location>
        <begin position="170"/>
        <end position="280"/>
    </location>
</feature>
<proteinExistence type="predicted"/>
<dbReference type="Proteomes" id="UP000297253">
    <property type="component" value="Unassembled WGS sequence"/>
</dbReference>
<dbReference type="InterPro" id="IPR036634">
    <property type="entry name" value="PRD_sf"/>
</dbReference>
<dbReference type="RefSeq" id="WP_135181543.1">
    <property type="nucleotide sequence ID" value="NZ_JADGKZ010000003.1"/>
</dbReference>
<dbReference type="Pfam" id="PF00874">
    <property type="entry name" value="PRD"/>
    <property type="match status" value="2"/>
</dbReference>
<dbReference type="PANTHER" id="PTHR30185">
    <property type="entry name" value="CRYPTIC BETA-GLUCOSIDE BGL OPERON ANTITERMINATOR"/>
    <property type="match status" value="1"/>
</dbReference>
<dbReference type="Pfam" id="PF03123">
    <property type="entry name" value="CAT_RBD"/>
    <property type="match status" value="1"/>
</dbReference>
<dbReference type="Gene3D" id="1.10.1790.10">
    <property type="entry name" value="PRD domain"/>
    <property type="match status" value="2"/>
</dbReference>
<dbReference type="AlphaFoldDB" id="A0A4Y9JCA8"/>
<name>A0A4Y9JCA8_9STRE</name>
<dbReference type="GO" id="GO:0006355">
    <property type="term" value="P:regulation of DNA-templated transcription"/>
    <property type="evidence" value="ECO:0007669"/>
    <property type="project" value="InterPro"/>
</dbReference>
<reference evidence="3 4" key="1">
    <citation type="submission" date="2019-03" db="EMBL/GenBank/DDBJ databases">
        <title>Diversity of the mouse oral microbiome.</title>
        <authorList>
            <person name="Joseph S."/>
            <person name="Aduse-Opoku J."/>
            <person name="Curtis M."/>
            <person name="Wade W."/>
            <person name="Hashim A."/>
        </authorList>
    </citation>
    <scope>NUCLEOTIDE SEQUENCE [LARGE SCALE GENOMIC DNA]</scope>
    <source>
        <strain evidence="3 4">WM131</strain>
    </source>
</reference>
<keyword evidence="1" id="KW-0677">Repeat</keyword>
<dbReference type="Gene3D" id="2.30.24.10">
    <property type="entry name" value="CAT RNA-binding domain"/>
    <property type="match status" value="1"/>
</dbReference>
<evidence type="ECO:0000259" key="2">
    <source>
        <dbReference type="PROSITE" id="PS51372"/>
    </source>
</evidence>
<feature type="domain" description="PRD" evidence="2">
    <location>
        <begin position="64"/>
        <end position="169"/>
    </location>
</feature>
<dbReference type="InterPro" id="IPR050661">
    <property type="entry name" value="BglG_antiterminators"/>
</dbReference>
<dbReference type="OrthoDB" id="9813552at2"/>
<comment type="caution">
    <text evidence="3">The sequence shown here is derived from an EMBL/GenBank/DDBJ whole genome shotgun (WGS) entry which is preliminary data.</text>
</comment>
<gene>
    <name evidence="3" type="ORF">E4T82_03795</name>
</gene>
<dbReference type="InterPro" id="IPR011608">
    <property type="entry name" value="PRD"/>
</dbReference>
<evidence type="ECO:0000313" key="4">
    <source>
        <dbReference type="Proteomes" id="UP000297253"/>
    </source>
</evidence>
<dbReference type="SUPFAM" id="SSF50151">
    <property type="entry name" value="SacY-like RNA-binding domain"/>
    <property type="match status" value="1"/>
</dbReference>
<dbReference type="SMART" id="SM01061">
    <property type="entry name" value="CAT_RBD"/>
    <property type="match status" value="1"/>
</dbReference>
<accession>A0A4Y9JCA8</accession>
<dbReference type="NCBIfam" id="NF046042">
    <property type="entry name" value="LicT"/>
    <property type="match status" value="1"/>
</dbReference>
<dbReference type="EMBL" id="SPPD01000003">
    <property type="protein sequence ID" value="TFU98477.1"/>
    <property type="molecule type" value="Genomic_DNA"/>
</dbReference>
<protein>
    <submittedName>
        <fullName evidence="3">PRD domain-containing protein</fullName>
    </submittedName>
</protein>
<sequence length="280" mass="32064">MVIEKIYNNNVALAVDQDKEVIVMGKGLGFQKKPGDTVDTSMIERTFTLDDHQQLSEFQSLYAHLPAEEIDVVLAIISHAEKELQQSFDVSLYIALVDHIHYTLERHQQGISLKNPLAWEIRKFYPKEFQLGVDALMFIIEHLGVVLDRDEAASIALHLVNAEKNAGITPQTQTLSRIVSNILEIVRLHFACSIDEDSISYHRFRTHVQYFAQRVVNGLVEGKNDAFLYEQVQKNYPQAFATTQKIRSYIEKQFDFPMSQDEQVYLTIHIQRLGAATLSK</sequence>
<dbReference type="PANTHER" id="PTHR30185:SF15">
    <property type="entry name" value="CRYPTIC BETA-GLUCOSIDE BGL OPERON ANTITERMINATOR"/>
    <property type="match status" value="1"/>
</dbReference>
<dbReference type="InterPro" id="IPR036650">
    <property type="entry name" value="CAT_RNA-bd_dom_sf"/>
</dbReference>
<evidence type="ECO:0000313" key="3">
    <source>
        <dbReference type="EMBL" id="TFU98477.1"/>
    </source>
</evidence>